<evidence type="ECO:0000256" key="10">
    <source>
        <dbReference type="ARBA" id="ARBA00023012"/>
    </source>
</evidence>
<evidence type="ECO:0000256" key="1">
    <source>
        <dbReference type="ARBA" id="ARBA00000085"/>
    </source>
</evidence>
<feature type="domain" description="Response regulatory" evidence="15">
    <location>
        <begin position="1016"/>
        <end position="1135"/>
    </location>
</feature>
<dbReference type="Gene3D" id="1.20.120.160">
    <property type="entry name" value="HPT domain"/>
    <property type="match status" value="1"/>
</dbReference>
<dbReference type="InterPro" id="IPR013767">
    <property type="entry name" value="PAS_fold"/>
</dbReference>
<keyword evidence="9" id="KW-1133">Transmembrane helix</keyword>
<dbReference type="PROSITE" id="PS50109">
    <property type="entry name" value="HIS_KIN"/>
    <property type="match status" value="1"/>
</dbReference>
<dbReference type="RefSeq" id="WP_379559120.1">
    <property type="nucleotide sequence ID" value="NZ_JBHTJS010000051.1"/>
</dbReference>
<evidence type="ECO:0000313" key="21">
    <source>
        <dbReference type="Proteomes" id="UP001597048"/>
    </source>
</evidence>
<keyword evidence="5 13" id="KW-0597">Phosphoprotein</keyword>
<feature type="modified residue" description="4-aspartylphosphate" evidence="13">
    <location>
        <position position="1066"/>
    </location>
</feature>
<name>A0ABW3KLC3_9GAMM</name>
<evidence type="ECO:0000259" key="19">
    <source>
        <dbReference type="PROSITE" id="PS50894"/>
    </source>
</evidence>
<dbReference type="InterPro" id="IPR003594">
    <property type="entry name" value="HATPase_dom"/>
</dbReference>
<feature type="domain" description="PAC" evidence="17">
    <location>
        <begin position="415"/>
        <end position="469"/>
    </location>
</feature>
<evidence type="ECO:0000259" key="14">
    <source>
        <dbReference type="PROSITE" id="PS50109"/>
    </source>
</evidence>
<dbReference type="EC" id="2.7.13.3" evidence="3"/>
<dbReference type="Pfam" id="PF00989">
    <property type="entry name" value="PAS"/>
    <property type="match status" value="1"/>
</dbReference>
<keyword evidence="6" id="KW-0812">Transmembrane</keyword>
<evidence type="ECO:0000256" key="13">
    <source>
        <dbReference type="PROSITE-ProRule" id="PRU00169"/>
    </source>
</evidence>
<protein>
    <recommendedName>
        <fullName evidence="3">histidine kinase</fullName>
        <ecNumber evidence="3">2.7.13.3</ecNumber>
    </recommendedName>
</protein>
<dbReference type="Pfam" id="PF08447">
    <property type="entry name" value="PAS_3"/>
    <property type="match status" value="1"/>
</dbReference>
<feature type="domain" description="PAC" evidence="17">
    <location>
        <begin position="574"/>
        <end position="629"/>
    </location>
</feature>
<evidence type="ECO:0000259" key="16">
    <source>
        <dbReference type="PROSITE" id="PS50112"/>
    </source>
</evidence>
<comment type="subcellular location">
    <subcellularLocation>
        <location evidence="2">Cell membrane</location>
        <topology evidence="2">Multi-pass membrane protein</topology>
    </subcellularLocation>
</comment>
<dbReference type="Pfam" id="PF03924">
    <property type="entry name" value="CHASE"/>
    <property type="match status" value="1"/>
</dbReference>
<evidence type="ECO:0000256" key="5">
    <source>
        <dbReference type="ARBA" id="ARBA00022553"/>
    </source>
</evidence>
<dbReference type="InterPro" id="IPR042240">
    <property type="entry name" value="CHASE_sf"/>
</dbReference>
<reference evidence="21" key="1">
    <citation type="journal article" date="2019" name="Int. J. Syst. Evol. Microbiol.">
        <title>The Global Catalogue of Microorganisms (GCM) 10K type strain sequencing project: providing services to taxonomists for standard genome sequencing and annotation.</title>
        <authorList>
            <consortium name="The Broad Institute Genomics Platform"/>
            <consortium name="The Broad Institute Genome Sequencing Center for Infectious Disease"/>
            <person name="Wu L."/>
            <person name="Ma J."/>
        </authorList>
    </citation>
    <scope>NUCLEOTIDE SEQUENCE [LARGE SCALE GENOMIC DNA]</scope>
    <source>
        <strain evidence="21">CCUG 60525</strain>
    </source>
</reference>
<dbReference type="PANTHER" id="PTHR45339:SF1">
    <property type="entry name" value="HYBRID SIGNAL TRANSDUCTION HISTIDINE KINASE J"/>
    <property type="match status" value="1"/>
</dbReference>
<keyword evidence="7" id="KW-0547">Nucleotide-binding</keyword>
<dbReference type="SMART" id="SM00086">
    <property type="entry name" value="PAC"/>
    <property type="match status" value="3"/>
</dbReference>
<proteinExistence type="predicted"/>
<dbReference type="SUPFAM" id="SSF52172">
    <property type="entry name" value="CheY-like"/>
    <property type="match status" value="2"/>
</dbReference>
<feature type="modified residue" description="4-aspartylphosphate" evidence="13">
    <location>
        <position position="1210"/>
    </location>
</feature>
<dbReference type="InterPro" id="IPR000014">
    <property type="entry name" value="PAS"/>
</dbReference>
<comment type="catalytic activity">
    <reaction evidence="1">
        <text>ATP + protein L-histidine = ADP + protein N-phospho-L-histidine.</text>
        <dbReference type="EC" id="2.7.13.3"/>
    </reaction>
</comment>
<dbReference type="InterPro" id="IPR008207">
    <property type="entry name" value="Sig_transdc_His_kin_Hpt_dom"/>
</dbReference>
<dbReference type="PROSITE" id="PS50113">
    <property type="entry name" value="PAC"/>
    <property type="match status" value="3"/>
</dbReference>
<keyword evidence="4" id="KW-1003">Cell membrane</keyword>
<dbReference type="SMART" id="SM00091">
    <property type="entry name" value="PAS"/>
    <property type="match status" value="3"/>
</dbReference>
<dbReference type="InterPro" id="IPR004358">
    <property type="entry name" value="Sig_transdc_His_kin-like_C"/>
</dbReference>
<dbReference type="InterPro" id="IPR000700">
    <property type="entry name" value="PAS-assoc_C"/>
</dbReference>
<feature type="domain" description="Histidine kinase" evidence="14">
    <location>
        <begin position="777"/>
        <end position="998"/>
    </location>
</feature>
<dbReference type="InterPro" id="IPR003661">
    <property type="entry name" value="HisK_dim/P_dom"/>
</dbReference>
<dbReference type="CDD" id="cd00130">
    <property type="entry name" value="PAS"/>
    <property type="match status" value="3"/>
</dbReference>
<dbReference type="CDD" id="cd16922">
    <property type="entry name" value="HATPase_EvgS-ArcB-TorS-like"/>
    <property type="match status" value="1"/>
</dbReference>
<dbReference type="CDD" id="cd00082">
    <property type="entry name" value="HisKA"/>
    <property type="match status" value="1"/>
</dbReference>
<evidence type="ECO:0000256" key="4">
    <source>
        <dbReference type="ARBA" id="ARBA00022475"/>
    </source>
</evidence>
<evidence type="ECO:0000256" key="9">
    <source>
        <dbReference type="ARBA" id="ARBA00022989"/>
    </source>
</evidence>
<dbReference type="Proteomes" id="UP001597048">
    <property type="component" value="Unassembled WGS sequence"/>
</dbReference>
<dbReference type="PROSITE" id="PS50110">
    <property type="entry name" value="RESPONSE_REGULATORY"/>
    <property type="match status" value="2"/>
</dbReference>
<dbReference type="Gene3D" id="3.30.565.10">
    <property type="entry name" value="Histidine kinase-like ATPase, C-terminal domain"/>
    <property type="match status" value="1"/>
</dbReference>
<dbReference type="SMART" id="SM00388">
    <property type="entry name" value="HisKA"/>
    <property type="match status" value="1"/>
</dbReference>
<dbReference type="PROSITE" id="PS50112">
    <property type="entry name" value="PAS"/>
    <property type="match status" value="2"/>
</dbReference>
<evidence type="ECO:0000259" key="15">
    <source>
        <dbReference type="PROSITE" id="PS50110"/>
    </source>
</evidence>
<dbReference type="NCBIfam" id="TIGR00229">
    <property type="entry name" value="sensory_box"/>
    <property type="match status" value="2"/>
</dbReference>
<feature type="domain" description="CHASE" evidence="18">
    <location>
        <begin position="76"/>
        <end position="224"/>
    </location>
</feature>
<dbReference type="Gene3D" id="3.40.50.2300">
    <property type="match status" value="2"/>
</dbReference>
<gene>
    <name evidence="20" type="ORF">ACFQ1C_13330</name>
</gene>
<feature type="domain" description="Response regulatory" evidence="15">
    <location>
        <begin position="1159"/>
        <end position="1277"/>
    </location>
</feature>
<evidence type="ECO:0000313" key="20">
    <source>
        <dbReference type="EMBL" id="MFD1009128.1"/>
    </source>
</evidence>
<dbReference type="InterPro" id="IPR036890">
    <property type="entry name" value="HATPase_C_sf"/>
</dbReference>
<organism evidence="20 21">
    <name type="scientific">Oceanisphaera ostreae</name>
    <dbReference type="NCBI Taxonomy" id="914151"/>
    <lineage>
        <taxon>Bacteria</taxon>
        <taxon>Pseudomonadati</taxon>
        <taxon>Pseudomonadota</taxon>
        <taxon>Gammaproteobacteria</taxon>
        <taxon>Aeromonadales</taxon>
        <taxon>Aeromonadaceae</taxon>
        <taxon>Oceanisphaera</taxon>
    </lineage>
</organism>
<dbReference type="SMART" id="SM01079">
    <property type="entry name" value="CHASE"/>
    <property type="match status" value="1"/>
</dbReference>
<evidence type="ECO:0000256" key="8">
    <source>
        <dbReference type="ARBA" id="ARBA00022840"/>
    </source>
</evidence>
<keyword evidence="11" id="KW-0472">Membrane</keyword>
<keyword evidence="8" id="KW-0067">ATP-binding</keyword>
<evidence type="ECO:0000256" key="3">
    <source>
        <dbReference type="ARBA" id="ARBA00012438"/>
    </source>
</evidence>
<dbReference type="SUPFAM" id="SSF47384">
    <property type="entry name" value="Homodimeric domain of signal transducing histidine kinase"/>
    <property type="match status" value="1"/>
</dbReference>
<dbReference type="InterPro" id="IPR036097">
    <property type="entry name" value="HisK_dim/P_sf"/>
</dbReference>
<evidence type="ECO:0000256" key="6">
    <source>
        <dbReference type="ARBA" id="ARBA00022692"/>
    </source>
</evidence>
<dbReference type="Gene3D" id="3.30.450.20">
    <property type="entry name" value="PAS domain"/>
    <property type="match status" value="3"/>
</dbReference>
<dbReference type="Pfam" id="PF13426">
    <property type="entry name" value="PAS_9"/>
    <property type="match status" value="1"/>
</dbReference>
<dbReference type="InterPro" id="IPR001789">
    <property type="entry name" value="Sig_transdc_resp-reg_receiver"/>
</dbReference>
<dbReference type="Pfam" id="PF00512">
    <property type="entry name" value="HisKA"/>
    <property type="match status" value="1"/>
</dbReference>
<dbReference type="InterPro" id="IPR036641">
    <property type="entry name" value="HPT_dom_sf"/>
</dbReference>
<dbReference type="Gene3D" id="2.10.70.100">
    <property type="match status" value="1"/>
</dbReference>
<dbReference type="PRINTS" id="PR00344">
    <property type="entry name" value="BCTRLSENSOR"/>
</dbReference>
<feature type="domain" description="HPt" evidence="19">
    <location>
        <begin position="1325"/>
        <end position="1424"/>
    </location>
</feature>
<feature type="domain" description="PAS" evidence="16">
    <location>
        <begin position="343"/>
        <end position="399"/>
    </location>
</feature>
<dbReference type="InterPro" id="IPR013655">
    <property type="entry name" value="PAS_fold_3"/>
</dbReference>
<dbReference type="CDD" id="cd17546">
    <property type="entry name" value="REC_hyHK_CKI1_RcsC-like"/>
    <property type="match status" value="2"/>
</dbReference>
<evidence type="ECO:0000256" key="11">
    <source>
        <dbReference type="ARBA" id="ARBA00023136"/>
    </source>
</evidence>
<dbReference type="InterPro" id="IPR005467">
    <property type="entry name" value="His_kinase_dom"/>
</dbReference>
<sequence>MKLRLGVINNRWSRLTVGIGLAVSALLAWQLDKSNEQRVQEVVAEAAIQANLEVKNRLERYLYGLSGARGAVLTAGEYGISRDQFHRYSLTRDLNREFPGARGFGFIRRVPRFMTESFTEMAQADSQPDFQIKELAAHDGERYVIQYIEPLKGNESAIGLDIASESNRREAALAAIRSGEARLTGPITLVQASGQPLQSILMLMPIYRAGIIPTTVAEREQSGFGWSHAPLLLDEVLSTLRLDADVLHLELFDVTDPGNGIRFYSNSPESDAIPSAHIETIQFEVYGRRWESQFSVYPSFVQDLQQNSPLKLFLLGSVISLLVASLIGSAHLSRRRRQQMLDEQAKLAAIVESSADGIIGKTLDGVITSWNRGAEQLFGYPAGVALGQGIADLVVPDDRLQEEADILARVRNGEHISHFDTIRQRQDGHRFHVSVTVSPVRNSRGQVIGASKTVRDITSQKEAEARVLELNSNLEAQVTQRTSELAELNMLFGNVLDAASEVAIVATGTDGVISLFNTGAKRLLGYRADEMVGQHTPGHFHLANEMAARGAELSQEIGRAVTGFEVFTFRPKQEGAEVREWSYQCKDGSIVPVMLVVTAMRDNSGQITGYLGVATDITEQRRHSSELTAARDQLLMAADVAELGIWTWTLADSSLDWNDKMFELYGYPVSLRDQKMSYEHWHARLHPDDAEYAVSCMDAIMKGTAAYDPVFRLLLPDGSIRFLQAGAQLERDDLGHVIRVTGINFDITKQRELETGLRQAKAEADEASAAKSTFLANMSHEIRTPMNAVLGMLQLVQQTALNQRQLDYVVKAYTAARSLLGLLNDILDYSKIEAGKLQLEQQPFELEDVMEDLAVVLSGNLGTKPVELMFDLAPSLPSHLIGDRLRLQQILINLAGNAIKFTEYGEVVVSVTEVSRNASSVRLCIAVTDTGIGIAEDKIDHILEAFSQAEASTARRFGGTGLGLVISKRLLALMNGQLQVSSTPGVGSRFWFEITLALTDTSIESAPDELAEPLLRILVVDDHPVSAEILARAAGLQGWQVNIANSGQAAVTEVERAQDYDLVLMDWAMPGMNGLEAAGQIRDLNLAQPPSIIMITAYGREQLAEAQQNLNPPFVDFLTKPVTTRQLVNTVRRSLSGEYLDPEHKLLPADSLLRLEGLRLLVVEDNALNRQIAAELLAGEGALVELAEGGLEGVSKVIAAPTAFDMVLMDMQMPDIDGLEATRRIRADDRCQPLPILAMTANVTQADQQACLAAGMNAHIGKPVDIEQLVAVILKFLHRTDESPTPAQASDECAVTQPTHTDRVESASIALVEDKETILRRFGGNERLYRQMLLGLAENARELFVELAARLDEQDIEAACAVLHTFKGVAGTMGAARFAARMSELERQLKGMSIDDAISLLDETNRLALNDLLAQSRAELLQAVPEPVATVESTATGASADETRAHLEQLLILLDAGNLDAIDCFEQIPTAVIDALSTRREELANEVQNLNFTAASSMVRVLLEIL</sequence>
<dbReference type="Pfam" id="PF01627">
    <property type="entry name" value="Hpt"/>
    <property type="match status" value="1"/>
</dbReference>
<evidence type="ECO:0000259" key="18">
    <source>
        <dbReference type="PROSITE" id="PS50839"/>
    </source>
</evidence>
<dbReference type="Pfam" id="PF00072">
    <property type="entry name" value="Response_reg"/>
    <property type="match status" value="2"/>
</dbReference>
<dbReference type="EMBL" id="JBHTJS010000051">
    <property type="protein sequence ID" value="MFD1009128.1"/>
    <property type="molecule type" value="Genomic_DNA"/>
</dbReference>
<dbReference type="PANTHER" id="PTHR45339">
    <property type="entry name" value="HYBRID SIGNAL TRANSDUCTION HISTIDINE KINASE J"/>
    <property type="match status" value="1"/>
</dbReference>
<dbReference type="SUPFAM" id="SSF47226">
    <property type="entry name" value="Histidine-containing phosphotransfer domain, HPT domain"/>
    <property type="match status" value="1"/>
</dbReference>
<dbReference type="Gene3D" id="1.10.287.130">
    <property type="match status" value="1"/>
</dbReference>
<dbReference type="SMART" id="SM00448">
    <property type="entry name" value="REC"/>
    <property type="match status" value="2"/>
</dbReference>
<feature type="domain" description="PAC" evidence="17">
    <location>
        <begin position="707"/>
        <end position="759"/>
    </location>
</feature>
<dbReference type="Gene3D" id="3.30.450.350">
    <property type="entry name" value="CHASE domain"/>
    <property type="match status" value="1"/>
</dbReference>
<dbReference type="SMART" id="SM00387">
    <property type="entry name" value="HATPase_c"/>
    <property type="match status" value="1"/>
</dbReference>
<evidence type="ECO:0000256" key="2">
    <source>
        <dbReference type="ARBA" id="ARBA00004651"/>
    </source>
</evidence>
<feature type="domain" description="PAS" evidence="16">
    <location>
        <begin position="495"/>
        <end position="534"/>
    </location>
</feature>
<comment type="caution">
    <text evidence="20">The sequence shown here is derived from an EMBL/GenBank/DDBJ whole genome shotgun (WGS) entry which is preliminary data.</text>
</comment>
<dbReference type="InterPro" id="IPR001610">
    <property type="entry name" value="PAC"/>
</dbReference>
<dbReference type="InterPro" id="IPR011006">
    <property type="entry name" value="CheY-like_superfamily"/>
</dbReference>
<evidence type="ECO:0000259" key="17">
    <source>
        <dbReference type="PROSITE" id="PS50113"/>
    </source>
</evidence>
<dbReference type="Pfam" id="PF02518">
    <property type="entry name" value="HATPase_c"/>
    <property type="match status" value="1"/>
</dbReference>
<evidence type="ECO:0000256" key="7">
    <source>
        <dbReference type="ARBA" id="ARBA00022741"/>
    </source>
</evidence>
<dbReference type="PROSITE" id="PS50839">
    <property type="entry name" value="CHASE"/>
    <property type="match status" value="1"/>
</dbReference>
<feature type="modified residue" description="Phosphohistidine" evidence="12">
    <location>
        <position position="1364"/>
    </location>
</feature>
<dbReference type="InterPro" id="IPR006189">
    <property type="entry name" value="CHASE_dom"/>
</dbReference>
<accession>A0ABW3KLC3</accession>
<keyword evidence="10" id="KW-0902">Two-component regulatory system</keyword>
<dbReference type="SUPFAM" id="SSF55785">
    <property type="entry name" value="PYP-like sensor domain (PAS domain)"/>
    <property type="match status" value="3"/>
</dbReference>
<dbReference type="InterPro" id="IPR035965">
    <property type="entry name" value="PAS-like_dom_sf"/>
</dbReference>
<dbReference type="PROSITE" id="PS50894">
    <property type="entry name" value="HPT"/>
    <property type="match status" value="1"/>
</dbReference>
<dbReference type="SUPFAM" id="SSF55874">
    <property type="entry name" value="ATPase domain of HSP90 chaperone/DNA topoisomerase II/histidine kinase"/>
    <property type="match status" value="1"/>
</dbReference>
<keyword evidence="21" id="KW-1185">Reference proteome</keyword>
<evidence type="ECO:0000256" key="12">
    <source>
        <dbReference type="PROSITE-ProRule" id="PRU00110"/>
    </source>
</evidence>